<keyword evidence="1" id="KW-0433">Leucine-rich repeat</keyword>
<dbReference type="Proteomes" id="UP001187315">
    <property type="component" value="Unassembled WGS sequence"/>
</dbReference>
<accession>A0AA88SGP3</accession>
<feature type="transmembrane region" description="Helical" evidence="3">
    <location>
        <begin position="330"/>
        <end position="350"/>
    </location>
</feature>
<dbReference type="Gene3D" id="3.80.10.10">
    <property type="entry name" value="Ribonuclease Inhibitor"/>
    <property type="match status" value="2"/>
</dbReference>
<organism evidence="5 6">
    <name type="scientific">Tachysurus vachellii</name>
    <name type="common">Darkbarbel catfish</name>
    <name type="synonym">Pelteobagrus vachellii</name>
    <dbReference type="NCBI Taxonomy" id="175792"/>
    <lineage>
        <taxon>Eukaryota</taxon>
        <taxon>Metazoa</taxon>
        <taxon>Chordata</taxon>
        <taxon>Craniata</taxon>
        <taxon>Vertebrata</taxon>
        <taxon>Euteleostomi</taxon>
        <taxon>Actinopterygii</taxon>
        <taxon>Neopterygii</taxon>
        <taxon>Teleostei</taxon>
        <taxon>Ostariophysi</taxon>
        <taxon>Siluriformes</taxon>
        <taxon>Bagridae</taxon>
        <taxon>Tachysurus</taxon>
    </lineage>
</organism>
<keyword evidence="4" id="KW-0732">Signal</keyword>
<sequence>MDIIRIHKSSLSTKMNVKVPAVLLTLLSLTRELVGCPSICTCNITHTDCSSSSSSSSDLPLSFDLISSLITSNTTTFNLSRNGIMLIDPGAFANLSNLLQLDLSRNQLLTLHPFTFYPLSSLEFLDLSSNFLEDLAVDLFSELSNLRELILRDNRLKNVNSKQFQRLAELQHLDLSLNSLVSVSLELLDGLQGLEWLSLAGNKLRTIPRVAMEPLTVLNRLLLEGNRWNCSCSLVPFRHWVEWMLYRGGHVDSIECSLPTILQGRDLRIIPMDMFKHCSQPPSSDRRTPPSECLILSTDSTAACMEQRPHAVNLRWATTTLVLARLVCGVVWLMMIVVAMYGCVYAMLAAKYKQEKLKRTLLLCRLPLMEVKEPEVKQEKEEEDENDMDPDFEEGAKAREHTEWIVLPPEACV</sequence>
<gene>
    <name evidence="5" type="ORF">Q7C36_013298</name>
</gene>
<keyword evidence="3" id="KW-0812">Transmembrane</keyword>
<dbReference type="Pfam" id="PF13855">
    <property type="entry name" value="LRR_8"/>
    <property type="match status" value="2"/>
</dbReference>
<dbReference type="EMBL" id="JAVHJS010000013">
    <property type="protein sequence ID" value="KAK2838484.1"/>
    <property type="molecule type" value="Genomic_DNA"/>
</dbReference>
<dbReference type="PRINTS" id="PR00019">
    <property type="entry name" value="LEURICHRPT"/>
</dbReference>
<reference evidence="5" key="1">
    <citation type="submission" date="2023-08" db="EMBL/GenBank/DDBJ databases">
        <title>Pelteobagrus vachellii genome.</title>
        <authorList>
            <person name="Liu H."/>
        </authorList>
    </citation>
    <scope>NUCLEOTIDE SEQUENCE</scope>
    <source>
        <strain evidence="5">PRFRI_2022a</strain>
        <tissue evidence="5">Muscle</tissue>
    </source>
</reference>
<evidence type="ECO:0000256" key="1">
    <source>
        <dbReference type="ARBA" id="ARBA00022614"/>
    </source>
</evidence>
<dbReference type="PROSITE" id="PS51450">
    <property type="entry name" value="LRR"/>
    <property type="match status" value="2"/>
</dbReference>
<dbReference type="AlphaFoldDB" id="A0AA88SGP3"/>
<keyword evidence="2" id="KW-0677">Repeat</keyword>
<dbReference type="InterPro" id="IPR003591">
    <property type="entry name" value="Leu-rich_rpt_typical-subtyp"/>
</dbReference>
<dbReference type="SUPFAM" id="SSF52058">
    <property type="entry name" value="L domain-like"/>
    <property type="match status" value="1"/>
</dbReference>
<protein>
    <submittedName>
        <fullName evidence="5">Uncharacterized protein</fullName>
    </submittedName>
</protein>
<evidence type="ECO:0000256" key="2">
    <source>
        <dbReference type="ARBA" id="ARBA00022737"/>
    </source>
</evidence>
<name>A0AA88SGP3_TACVA</name>
<feature type="signal peptide" evidence="4">
    <location>
        <begin position="1"/>
        <end position="35"/>
    </location>
</feature>
<evidence type="ECO:0000313" key="6">
    <source>
        <dbReference type="Proteomes" id="UP001187315"/>
    </source>
</evidence>
<evidence type="ECO:0000313" key="5">
    <source>
        <dbReference type="EMBL" id="KAK2838484.1"/>
    </source>
</evidence>
<keyword evidence="3" id="KW-0472">Membrane</keyword>
<dbReference type="InterPro" id="IPR032675">
    <property type="entry name" value="LRR_dom_sf"/>
</dbReference>
<dbReference type="InterPro" id="IPR001611">
    <property type="entry name" value="Leu-rich_rpt"/>
</dbReference>
<proteinExistence type="predicted"/>
<comment type="caution">
    <text evidence="5">The sequence shown here is derived from an EMBL/GenBank/DDBJ whole genome shotgun (WGS) entry which is preliminary data.</text>
</comment>
<evidence type="ECO:0000256" key="4">
    <source>
        <dbReference type="SAM" id="SignalP"/>
    </source>
</evidence>
<evidence type="ECO:0000256" key="3">
    <source>
        <dbReference type="SAM" id="Phobius"/>
    </source>
</evidence>
<keyword evidence="6" id="KW-1185">Reference proteome</keyword>
<keyword evidence="3" id="KW-1133">Transmembrane helix</keyword>
<feature type="chain" id="PRO_5041739447" evidence="4">
    <location>
        <begin position="36"/>
        <end position="413"/>
    </location>
</feature>
<dbReference type="PANTHER" id="PTHR24366">
    <property type="entry name" value="IG(IMMUNOGLOBULIN) AND LRR(LEUCINE RICH REPEAT) DOMAINS"/>
    <property type="match status" value="1"/>
</dbReference>
<dbReference type="SMART" id="SM00369">
    <property type="entry name" value="LRR_TYP"/>
    <property type="match status" value="6"/>
</dbReference>